<name>A0A6G0T6F5_APHGL</name>
<gene>
    <name evidence="1" type="ORF">AGLY_013479</name>
</gene>
<protein>
    <submittedName>
        <fullName evidence="1">Uncharacterized protein</fullName>
    </submittedName>
</protein>
<dbReference type="Proteomes" id="UP000475862">
    <property type="component" value="Unassembled WGS sequence"/>
</dbReference>
<sequence>MNVKNNDNYVTSYRAAHTLIPNVPFESNVSSLDPGIESKPNIPELKQWNYDTSTNIHHDYKINAMDPIQKSTKLNVDQIQYIMPQLEKYWSNPPKPIYIPPTEYNDKYIQPKLMSNIEQLPATMICGQITPDAQKHLNVMQTLKVSDAGAIRKVDPYVSTQKLDYIEINSDIAKQLNSKYSKLKHIKPAYKPFYDEPIFNRQNAIRLLPNTLKHIPHNALKSEMKASYKLPVHTSTFVNTVEIPISISRNLTLSQLLSVPGMYTSEYSNIGGQ</sequence>
<organism evidence="1 2">
    <name type="scientific">Aphis glycines</name>
    <name type="common">Soybean aphid</name>
    <dbReference type="NCBI Taxonomy" id="307491"/>
    <lineage>
        <taxon>Eukaryota</taxon>
        <taxon>Metazoa</taxon>
        <taxon>Ecdysozoa</taxon>
        <taxon>Arthropoda</taxon>
        <taxon>Hexapoda</taxon>
        <taxon>Insecta</taxon>
        <taxon>Pterygota</taxon>
        <taxon>Neoptera</taxon>
        <taxon>Paraneoptera</taxon>
        <taxon>Hemiptera</taxon>
        <taxon>Sternorrhyncha</taxon>
        <taxon>Aphidomorpha</taxon>
        <taxon>Aphidoidea</taxon>
        <taxon>Aphididae</taxon>
        <taxon>Aphidini</taxon>
        <taxon>Aphis</taxon>
        <taxon>Aphis</taxon>
    </lineage>
</organism>
<evidence type="ECO:0000313" key="2">
    <source>
        <dbReference type="Proteomes" id="UP000475862"/>
    </source>
</evidence>
<dbReference type="AlphaFoldDB" id="A0A6G0T6F5"/>
<comment type="caution">
    <text evidence="1">The sequence shown here is derived from an EMBL/GenBank/DDBJ whole genome shotgun (WGS) entry which is preliminary data.</text>
</comment>
<dbReference type="PANTHER" id="PTHR37404:SF1">
    <property type="entry name" value="HCG1796489"/>
    <property type="match status" value="1"/>
</dbReference>
<dbReference type="InterPro" id="IPR053347">
    <property type="entry name" value="Axonemal_MT_stabilizer"/>
</dbReference>
<dbReference type="EMBL" id="VYZN01000054">
    <property type="protein sequence ID" value="KAE9526831.1"/>
    <property type="molecule type" value="Genomic_DNA"/>
</dbReference>
<dbReference type="PANTHER" id="PTHR37404">
    <property type="entry name" value="HCG1796489"/>
    <property type="match status" value="1"/>
</dbReference>
<accession>A0A6G0T6F5</accession>
<reference evidence="1 2" key="1">
    <citation type="submission" date="2019-08" db="EMBL/GenBank/DDBJ databases">
        <title>The genome of the soybean aphid Biotype 1, its phylome, world population structure and adaptation to the North American continent.</title>
        <authorList>
            <person name="Giordano R."/>
            <person name="Donthu R.K."/>
            <person name="Hernandez A.G."/>
            <person name="Wright C.L."/>
            <person name="Zimin A.V."/>
        </authorList>
    </citation>
    <scope>NUCLEOTIDE SEQUENCE [LARGE SCALE GENOMIC DNA]</scope>
    <source>
        <tissue evidence="1">Whole aphids</tissue>
    </source>
</reference>
<proteinExistence type="predicted"/>
<dbReference type="OrthoDB" id="382863at2759"/>
<keyword evidence="2" id="KW-1185">Reference proteome</keyword>
<evidence type="ECO:0000313" key="1">
    <source>
        <dbReference type="EMBL" id="KAE9526831.1"/>
    </source>
</evidence>